<dbReference type="AlphaFoldDB" id="A0AAJ6BHZ5"/>
<protein>
    <recommendedName>
        <fullName evidence="4">Late embryogenesis abundant protein</fullName>
    </recommendedName>
</protein>
<name>A0AAJ6BHZ5_9BACT</name>
<evidence type="ECO:0000313" key="2">
    <source>
        <dbReference type="EMBL" id="WEK37803.1"/>
    </source>
</evidence>
<reference evidence="2" key="1">
    <citation type="submission" date="2023-03" db="EMBL/GenBank/DDBJ databases">
        <title>Andean soil-derived lignocellulolytic bacterial consortium as a source of novel taxa and putative plastic-active enzymes.</title>
        <authorList>
            <person name="Diaz-Garcia L."/>
            <person name="Chuvochina M."/>
            <person name="Feuerriegel G."/>
            <person name="Bunk B."/>
            <person name="Sproer C."/>
            <person name="Streit W.R."/>
            <person name="Rodriguez L.M."/>
            <person name="Overmann J."/>
            <person name="Jimenez D.J."/>
        </authorList>
    </citation>
    <scope>NUCLEOTIDE SEQUENCE</scope>
    <source>
        <strain evidence="2">MAG 7</strain>
    </source>
</reference>
<sequence length="166" mass="18815">MLFTTLRSLAAGLCLCISSIGFAQSKCDSLRKEIEYLKKALYITTPTKTINSSKIDFNLIKCIGNTKEQTVELQLTVVNRDANRTLQFSGLDAIDLEGNQYDHSRILLGTQTYRNTIYTDVPLKAVLTLKKVLPSVKMFKIVPVGYYDEKSRVITIEFKDLPIVWQ</sequence>
<accession>A0AAJ6BHZ5</accession>
<dbReference type="Proteomes" id="UP001220610">
    <property type="component" value="Chromosome"/>
</dbReference>
<dbReference type="EMBL" id="CP119311">
    <property type="protein sequence ID" value="WEK37803.1"/>
    <property type="molecule type" value="Genomic_DNA"/>
</dbReference>
<feature type="signal peptide" evidence="1">
    <location>
        <begin position="1"/>
        <end position="23"/>
    </location>
</feature>
<feature type="chain" id="PRO_5042536085" description="Late embryogenesis abundant protein" evidence="1">
    <location>
        <begin position="24"/>
        <end position="166"/>
    </location>
</feature>
<evidence type="ECO:0008006" key="4">
    <source>
        <dbReference type="Google" id="ProtNLM"/>
    </source>
</evidence>
<organism evidence="2 3">
    <name type="scientific">Candidatus Pseudobacter hemicellulosilyticus</name>
    <dbReference type="NCBI Taxonomy" id="3121375"/>
    <lineage>
        <taxon>Bacteria</taxon>
        <taxon>Pseudomonadati</taxon>
        <taxon>Bacteroidota</taxon>
        <taxon>Chitinophagia</taxon>
        <taxon>Chitinophagales</taxon>
        <taxon>Chitinophagaceae</taxon>
        <taxon>Pseudobacter</taxon>
    </lineage>
</organism>
<evidence type="ECO:0000313" key="3">
    <source>
        <dbReference type="Proteomes" id="UP001220610"/>
    </source>
</evidence>
<gene>
    <name evidence="2" type="ORF">P0Y53_09840</name>
</gene>
<keyword evidence="1" id="KW-0732">Signal</keyword>
<evidence type="ECO:0000256" key="1">
    <source>
        <dbReference type="SAM" id="SignalP"/>
    </source>
</evidence>
<proteinExistence type="predicted"/>